<evidence type="ECO:0000259" key="4">
    <source>
        <dbReference type="PROSITE" id="PS01124"/>
    </source>
</evidence>
<evidence type="ECO:0000313" key="6">
    <source>
        <dbReference type="Proteomes" id="UP000544872"/>
    </source>
</evidence>
<organism evidence="5 6">
    <name type="scientific">Novispirillum itersonii</name>
    <name type="common">Aquaspirillum itersonii</name>
    <dbReference type="NCBI Taxonomy" id="189"/>
    <lineage>
        <taxon>Bacteria</taxon>
        <taxon>Pseudomonadati</taxon>
        <taxon>Pseudomonadota</taxon>
        <taxon>Alphaproteobacteria</taxon>
        <taxon>Rhodospirillales</taxon>
        <taxon>Novispirillaceae</taxon>
        <taxon>Novispirillum</taxon>
    </lineage>
</organism>
<comment type="caution">
    <text evidence="5">The sequence shown here is derived from an EMBL/GenBank/DDBJ whole genome shotgun (WGS) entry which is preliminary data.</text>
</comment>
<name>A0A7W9ZCG2_NOVIT</name>
<feature type="domain" description="HTH araC/xylS-type" evidence="4">
    <location>
        <begin position="125"/>
        <end position="198"/>
    </location>
</feature>
<gene>
    <name evidence="5" type="ORF">FHS48_000206</name>
</gene>
<dbReference type="PROSITE" id="PS01124">
    <property type="entry name" value="HTH_ARAC_FAMILY_2"/>
    <property type="match status" value="1"/>
</dbReference>
<evidence type="ECO:0000313" key="5">
    <source>
        <dbReference type="EMBL" id="MBB6208825.1"/>
    </source>
</evidence>
<dbReference type="InterPro" id="IPR050204">
    <property type="entry name" value="AraC_XylS_family_regulators"/>
</dbReference>
<dbReference type="InterPro" id="IPR009057">
    <property type="entry name" value="Homeodomain-like_sf"/>
</dbReference>
<reference evidence="5 6" key="1">
    <citation type="submission" date="2020-08" db="EMBL/GenBank/DDBJ databases">
        <title>Genomic Encyclopedia of Type Strains, Phase IV (KMG-IV): sequencing the most valuable type-strain genomes for metagenomic binning, comparative biology and taxonomic classification.</title>
        <authorList>
            <person name="Goeker M."/>
        </authorList>
    </citation>
    <scope>NUCLEOTIDE SEQUENCE [LARGE SCALE GENOMIC DNA]</scope>
    <source>
        <strain evidence="5 6">DSM 11590</strain>
    </source>
</reference>
<dbReference type="AlphaFoldDB" id="A0A7W9ZCG2"/>
<dbReference type="Gene3D" id="1.10.10.60">
    <property type="entry name" value="Homeodomain-like"/>
    <property type="match status" value="1"/>
</dbReference>
<accession>A0A7W9ZCG2</accession>
<evidence type="ECO:0000256" key="2">
    <source>
        <dbReference type="ARBA" id="ARBA00023125"/>
    </source>
</evidence>
<keyword evidence="3" id="KW-0804">Transcription</keyword>
<dbReference type="SUPFAM" id="SSF46689">
    <property type="entry name" value="Homeodomain-like"/>
    <property type="match status" value="1"/>
</dbReference>
<dbReference type="Pfam" id="PF12833">
    <property type="entry name" value="HTH_18"/>
    <property type="match status" value="1"/>
</dbReference>
<dbReference type="SMART" id="SM00342">
    <property type="entry name" value="HTH_ARAC"/>
    <property type="match status" value="1"/>
</dbReference>
<proteinExistence type="predicted"/>
<keyword evidence="2" id="KW-0238">DNA-binding</keyword>
<dbReference type="EMBL" id="JACIIX010000001">
    <property type="protein sequence ID" value="MBB6208825.1"/>
    <property type="molecule type" value="Genomic_DNA"/>
</dbReference>
<protein>
    <recommendedName>
        <fullName evidence="4">HTH araC/xylS-type domain-containing protein</fullName>
    </recommendedName>
</protein>
<dbReference type="RefSeq" id="WP_184260287.1">
    <property type="nucleotide sequence ID" value="NZ_JACIIX010000001.1"/>
</dbReference>
<keyword evidence="1" id="KW-0805">Transcription regulation</keyword>
<evidence type="ECO:0000256" key="1">
    <source>
        <dbReference type="ARBA" id="ARBA00023015"/>
    </source>
</evidence>
<keyword evidence="6" id="KW-1185">Reference proteome</keyword>
<evidence type="ECO:0000256" key="3">
    <source>
        <dbReference type="ARBA" id="ARBA00023163"/>
    </source>
</evidence>
<dbReference type="InterPro" id="IPR018060">
    <property type="entry name" value="HTH_AraC"/>
</dbReference>
<dbReference type="Proteomes" id="UP000544872">
    <property type="component" value="Unassembled WGS sequence"/>
</dbReference>
<dbReference type="GO" id="GO:0003700">
    <property type="term" value="F:DNA-binding transcription factor activity"/>
    <property type="evidence" value="ECO:0007669"/>
    <property type="project" value="InterPro"/>
</dbReference>
<dbReference type="GO" id="GO:0043565">
    <property type="term" value="F:sequence-specific DNA binding"/>
    <property type="evidence" value="ECO:0007669"/>
    <property type="project" value="InterPro"/>
</dbReference>
<sequence>MTSSSGLSVRWSHTVRQDQTVVVLPDGCRDILIRQSPQGQVSVTLTDWDFGPRPVRLEAGTRVTGHRLRPGVSIPPSLLAVLAADLHRTGSCAVEQAIADQARFLPDLDGLLPGGDRLLPGNDRSKRTAQRHFRALGLPPPGLWRQLGRARHTARLLGTEPHIPLADLAGLCGYSDQAHMTRDLTRWFGCSPAALRRNATMLAVLAEPGFGNWDLRA</sequence>
<dbReference type="PANTHER" id="PTHR46796">
    <property type="entry name" value="HTH-TYPE TRANSCRIPTIONAL ACTIVATOR RHAS-RELATED"/>
    <property type="match status" value="1"/>
</dbReference>